<evidence type="ECO:0000313" key="1">
    <source>
        <dbReference type="EMBL" id="MBP1989194.1"/>
    </source>
</evidence>
<accession>A0ABS4INS4</accession>
<comment type="caution">
    <text evidence="1">The sequence shown here is derived from an EMBL/GenBank/DDBJ whole genome shotgun (WGS) entry which is preliminary data.</text>
</comment>
<dbReference type="EMBL" id="JAGGLB010000002">
    <property type="protein sequence ID" value="MBP1989194.1"/>
    <property type="molecule type" value="Genomic_DNA"/>
</dbReference>
<evidence type="ECO:0008006" key="3">
    <source>
        <dbReference type="Google" id="ProtNLM"/>
    </source>
</evidence>
<proteinExistence type="predicted"/>
<keyword evidence="2" id="KW-1185">Reference proteome</keyword>
<organism evidence="1 2">
    <name type="scientific">Paenibacillus eucommiae</name>
    <dbReference type="NCBI Taxonomy" id="1355755"/>
    <lineage>
        <taxon>Bacteria</taxon>
        <taxon>Bacillati</taxon>
        <taxon>Bacillota</taxon>
        <taxon>Bacilli</taxon>
        <taxon>Bacillales</taxon>
        <taxon>Paenibacillaceae</taxon>
        <taxon>Paenibacillus</taxon>
    </lineage>
</organism>
<name>A0ABS4INS4_9BACL</name>
<sequence length="58" mass="6610">MKSLKKPLNTTAKVFVTNSSSPDNELAISYIKVNYRLNIKETLQQYGFRGSIRQAMNT</sequence>
<reference evidence="1 2" key="1">
    <citation type="submission" date="2021-03" db="EMBL/GenBank/DDBJ databases">
        <title>Genomic Encyclopedia of Type Strains, Phase IV (KMG-IV): sequencing the most valuable type-strain genomes for metagenomic binning, comparative biology and taxonomic classification.</title>
        <authorList>
            <person name="Goeker M."/>
        </authorList>
    </citation>
    <scope>NUCLEOTIDE SEQUENCE [LARGE SCALE GENOMIC DNA]</scope>
    <source>
        <strain evidence="1 2">DSM 26048</strain>
    </source>
</reference>
<evidence type="ECO:0000313" key="2">
    <source>
        <dbReference type="Proteomes" id="UP001519287"/>
    </source>
</evidence>
<dbReference type="Proteomes" id="UP001519287">
    <property type="component" value="Unassembled WGS sequence"/>
</dbReference>
<gene>
    <name evidence="1" type="ORF">J2Z66_000789</name>
</gene>
<protein>
    <recommendedName>
        <fullName evidence="3">Transposase</fullName>
    </recommendedName>
</protein>